<sequence length="84" mass="9124">MNLSTPLWRKSSHSGEEGSSDCVEVAALWRKSSYSGEEGSSTCVEVAALSPEIGLRDSKDPQGPHLHLTRNAFSDLLAHIKTRT</sequence>
<feature type="domain" description="DUF397" evidence="2">
    <location>
        <begin position="8"/>
        <end position="27"/>
    </location>
</feature>
<dbReference type="RefSeq" id="WP_153541102.1">
    <property type="nucleotide sequence ID" value="NZ_WEGH01000006.1"/>
</dbReference>
<dbReference type="InterPro" id="IPR007278">
    <property type="entry name" value="DUF397"/>
</dbReference>
<evidence type="ECO:0000259" key="2">
    <source>
        <dbReference type="Pfam" id="PF04149"/>
    </source>
</evidence>
<protein>
    <recommendedName>
        <fullName evidence="2">DUF397 domain-containing protein</fullName>
    </recommendedName>
</protein>
<keyword evidence="4" id="KW-1185">Reference proteome</keyword>
<accession>A0A7K0C742</accession>
<comment type="caution">
    <text evidence="3">The sequence shown here is derived from an EMBL/GenBank/DDBJ whole genome shotgun (WGS) entry which is preliminary data.</text>
</comment>
<organism evidence="3 4">
    <name type="scientific">Actinomadura macrotermitis</name>
    <dbReference type="NCBI Taxonomy" id="2585200"/>
    <lineage>
        <taxon>Bacteria</taxon>
        <taxon>Bacillati</taxon>
        <taxon>Actinomycetota</taxon>
        <taxon>Actinomycetes</taxon>
        <taxon>Streptosporangiales</taxon>
        <taxon>Thermomonosporaceae</taxon>
        <taxon>Actinomadura</taxon>
    </lineage>
</organism>
<feature type="domain" description="DUF397" evidence="2">
    <location>
        <begin position="29"/>
        <end position="81"/>
    </location>
</feature>
<dbReference type="Pfam" id="PF04149">
    <property type="entry name" value="DUF397"/>
    <property type="match status" value="2"/>
</dbReference>
<reference evidence="3 4" key="1">
    <citation type="submission" date="2019-10" db="EMBL/GenBank/DDBJ databases">
        <title>Actinomadura rubteroloni sp. nov. and Actinomadura macrotermitis sp. nov., isolated from the gut of fungus growing-termite Macrotermes natalensis.</title>
        <authorList>
            <person name="Benndorf R."/>
            <person name="Martin K."/>
            <person name="Kuefner M."/>
            <person name="De Beer W."/>
            <person name="Kaster A.-K."/>
            <person name="Vollmers J."/>
            <person name="Poulsen M."/>
            <person name="Beemelmanns C."/>
        </authorList>
    </citation>
    <scope>NUCLEOTIDE SEQUENCE [LARGE SCALE GENOMIC DNA]</scope>
    <source>
        <strain evidence="3 4">RB68</strain>
    </source>
</reference>
<evidence type="ECO:0000256" key="1">
    <source>
        <dbReference type="SAM" id="MobiDB-lite"/>
    </source>
</evidence>
<dbReference type="Proteomes" id="UP000487268">
    <property type="component" value="Unassembled WGS sequence"/>
</dbReference>
<proteinExistence type="predicted"/>
<name>A0A7K0C742_9ACTN</name>
<dbReference type="AlphaFoldDB" id="A0A7K0C742"/>
<gene>
    <name evidence="3" type="ORF">ACRB68_73990</name>
</gene>
<evidence type="ECO:0000313" key="4">
    <source>
        <dbReference type="Proteomes" id="UP000487268"/>
    </source>
</evidence>
<feature type="region of interest" description="Disordered" evidence="1">
    <location>
        <begin position="1"/>
        <end position="20"/>
    </location>
</feature>
<dbReference type="OrthoDB" id="4316979at2"/>
<dbReference type="EMBL" id="WEGH01000006">
    <property type="protein sequence ID" value="MQY09280.1"/>
    <property type="molecule type" value="Genomic_DNA"/>
</dbReference>
<evidence type="ECO:0000313" key="3">
    <source>
        <dbReference type="EMBL" id="MQY09280.1"/>
    </source>
</evidence>